<evidence type="ECO:0000256" key="5">
    <source>
        <dbReference type="ARBA" id="ARBA00023163"/>
    </source>
</evidence>
<keyword evidence="2" id="KW-0067">ATP-binding</keyword>
<dbReference type="SUPFAM" id="SSF46689">
    <property type="entry name" value="Homeodomain-like"/>
    <property type="match status" value="1"/>
</dbReference>
<dbReference type="InterPro" id="IPR058031">
    <property type="entry name" value="AAA_lid_NorR"/>
</dbReference>
<dbReference type="PANTHER" id="PTHR32071">
    <property type="entry name" value="TRANSCRIPTIONAL REGULATORY PROTEIN"/>
    <property type="match status" value="1"/>
</dbReference>
<dbReference type="Pfam" id="PF25601">
    <property type="entry name" value="AAA_lid_14"/>
    <property type="match status" value="1"/>
</dbReference>
<dbReference type="GO" id="GO:0005524">
    <property type="term" value="F:ATP binding"/>
    <property type="evidence" value="ECO:0007669"/>
    <property type="project" value="UniProtKB-KW"/>
</dbReference>
<reference evidence="7" key="1">
    <citation type="journal article" date="2020" name="mSystems">
        <title>Genome- and Community-Level Interaction Insights into Carbon Utilization and Element Cycling Functions of Hydrothermarchaeota in Hydrothermal Sediment.</title>
        <authorList>
            <person name="Zhou Z."/>
            <person name="Liu Y."/>
            <person name="Xu W."/>
            <person name="Pan J."/>
            <person name="Luo Z.H."/>
            <person name="Li M."/>
        </authorList>
    </citation>
    <scope>NUCLEOTIDE SEQUENCE [LARGE SCALE GENOMIC DNA]</scope>
    <source>
        <strain evidence="7">HyVt-233</strain>
    </source>
</reference>
<dbReference type="PROSITE" id="PS00688">
    <property type="entry name" value="SIGMA54_INTERACT_3"/>
    <property type="match status" value="1"/>
</dbReference>
<dbReference type="GO" id="GO:0006355">
    <property type="term" value="P:regulation of DNA-templated transcription"/>
    <property type="evidence" value="ECO:0007669"/>
    <property type="project" value="InterPro"/>
</dbReference>
<dbReference type="PANTHER" id="PTHR32071:SF57">
    <property type="entry name" value="C4-DICARBOXYLATE TRANSPORT TRANSCRIPTIONAL REGULATORY PROTEIN DCTD"/>
    <property type="match status" value="1"/>
</dbReference>
<dbReference type="InterPro" id="IPR027417">
    <property type="entry name" value="P-loop_NTPase"/>
</dbReference>
<dbReference type="Proteomes" id="UP000886289">
    <property type="component" value="Unassembled WGS sequence"/>
</dbReference>
<dbReference type="InterPro" id="IPR002197">
    <property type="entry name" value="HTH_Fis"/>
</dbReference>
<organism evidence="7">
    <name type="scientific">Desulfofervidus auxilii</name>
    <dbReference type="NCBI Taxonomy" id="1621989"/>
    <lineage>
        <taxon>Bacteria</taxon>
        <taxon>Pseudomonadati</taxon>
        <taxon>Thermodesulfobacteriota</taxon>
        <taxon>Candidatus Desulfofervidia</taxon>
        <taxon>Candidatus Desulfofervidales</taxon>
        <taxon>Candidatus Desulfofervidaceae</taxon>
        <taxon>Candidatus Desulfofervidus</taxon>
    </lineage>
</organism>
<evidence type="ECO:0000259" key="6">
    <source>
        <dbReference type="PROSITE" id="PS50045"/>
    </source>
</evidence>
<dbReference type="InterPro" id="IPR025662">
    <property type="entry name" value="Sigma_54_int_dom_ATP-bd_1"/>
</dbReference>
<keyword evidence="5" id="KW-0804">Transcription</keyword>
<dbReference type="InterPro" id="IPR025944">
    <property type="entry name" value="Sigma_54_int_dom_CS"/>
</dbReference>
<dbReference type="InterPro" id="IPR025943">
    <property type="entry name" value="Sigma_54_int_dom_ATP-bd_2"/>
</dbReference>
<sequence>MLEIVEGITFEHLFGQSRAMQELRKIVEEVAPTNIPVLITGESGTGKDLVARAIHKRSIRADKPFIKVNCVNIPAELLESELFGYEKGAFTGAYHSKPGRVEFANKGSLFLDEIGDVPLVIQGKLLRLLQEGEFSRLGSYRDIKVDIRVISATNRCLEDMVQEGKFREDLYFRINVVKLEVPPLRERKEEIPYLIKFFQKKFAAEYNKPIVKLSSHCIDLLTTYPWPGNVRELENAMKRLVILGEKAVIRELESKLESTPKPVETYDLKRIAKMAVMEAERKAIKEVLEKVKWNKKEAAKILNISYKALLYKIRELKIK</sequence>
<accession>A0A7C0Y640</accession>
<dbReference type="SMART" id="SM00382">
    <property type="entry name" value="AAA"/>
    <property type="match status" value="1"/>
</dbReference>
<dbReference type="Gene3D" id="3.40.50.300">
    <property type="entry name" value="P-loop containing nucleotide triphosphate hydrolases"/>
    <property type="match status" value="1"/>
</dbReference>
<dbReference type="EMBL" id="DRBS01000404">
    <property type="protein sequence ID" value="HDD45361.1"/>
    <property type="molecule type" value="Genomic_DNA"/>
</dbReference>
<dbReference type="Gene3D" id="1.10.8.60">
    <property type="match status" value="1"/>
</dbReference>
<keyword evidence="4" id="KW-0238">DNA-binding</keyword>
<dbReference type="Pfam" id="PF02954">
    <property type="entry name" value="HTH_8"/>
    <property type="match status" value="1"/>
</dbReference>
<keyword evidence="1" id="KW-0547">Nucleotide-binding</keyword>
<protein>
    <submittedName>
        <fullName evidence="7">Sigma-54-dependent Fis family transcriptional regulator</fullName>
    </submittedName>
</protein>
<feature type="domain" description="Sigma-54 factor interaction" evidence="6">
    <location>
        <begin position="13"/>
        <end position="242"/>
    </location>
</feature>
<evidence type="ECO:0000256" key="4">
    <source>
        <dbReference type="ARBA" id="ARBA00023125"/>
    </source>
</evidence>
<dbReference type="Gene3D" id="1.10.10.60">
    <property type="entry name" value="Homeodomain-like"/>
    <property type="match status" value="1"/>
</dbReference>
<gene>
    <name evidence="7" type="ORF">ENG63_10970</name>
</gene>
<dbReference type="PROSITE" id="PS00675">
    <property type="entry name" value="SIGMA54_INTERACT_1"/>
    <property type="match status" value="1"/>
</dbReference>
<dbReference type="SUPFAM" id="SSF52540">
    <property type="entry name" value="P-loop containing nucleoside triphosphate hydrolases"/>
    <property type="match status" value="1"/>
</dbReference>
<dbReference type="FunFam" id="3.40.50.300:FF:000006">
    <property type="entry name" value="DNA-binding transcriptional regulator NtrC"/>
    <property type="match status" value="1"/>
</dbReference>
<dbReference type="PROSITE" id="PS50045">
    <property type="entry name" value="SIGMA54_INTERACT_4"/>
    <property type="match status" value="1"/>
</dbReference>
<dbReference type="CDD" id="cd00009">
    <property type="entry name" value="AAA"/>
    <property type="match status" value="1"/>
</dbReference>
<dbReference type="PRINTS" id="PR01590">
    <property type="entry name" value="HTHFIS"/>
</dbReference>
<dbReference type="GO" id="GO:0043565">
    <property type="term" value="F:sequence-specific DNA binding"/>
    <property type="evidence" value="ECO:0007669"/>
    <property type="project" value="InterPro"/>
</dbReference>
<evidence type="ECO:0000256" key="2">
    <source>
        <dbReference type="ARBA" id="ARBA00022840"/>
    </source>
</evidence>
<dbReference type="InterPro" id="IPR002078">
    <property type="entry name" value="Sigma_54_int"/>
</dbReference>
<proteinExistence type="predicted"/>
<name>A0A7C0Y640_DESA2</name>
<dbReference type="PROSITE" id="PS00676">
    <property type="entry name" value="SIGMA54_INTERACT_2"/>
    <property type="match status" value="1"/>
</dbReference>
<evidence type="ECO:0000313" key="7">
    <source>
        <dbReference type="EMBL" id="HDD45361.1"/>
    </source>
</evidence>
<dbReference type="InterPro" id="IPR009057">
    <property type="entry name" value="Homeodomain-like_sf"/>
</dbReference>
<evidence type="ECO:0000256" key="1">
    <source>
        <dbReference type="ARBA" id="ARBA00022741"/>
    </source>
</evidence>
<evidence type="ECO:0000256" key="3">
    <source>
        <dbReference type="ARBA" id="ARBA00023015"/>
    </source>
</evidence>
<dbReference type="InterPro" id="IPR003593">
    <property type="entry name" value="AAA+_ATPase"/>
</dbReference>
<comment type="caution">
    <text evidence="7">The sequence shown here is derived from an EMBL/GenBank/DDBJ whole genome shotgun (WGS) entry which is preliminary data.</text>
</comment>
<dbReference type="Pfam" id="PF00158">
    <property type="entry name" value="Sigma54_activat"/>
    <property type="match status" value="1"/>
</dbReference>
<dbReference type="AlphaFoldDB" id="A0A7C0Y640"/>
<keyword evidence="3" id="KW-0805">Transcription regulation</keyword>